<feature type="transmembrane region" description="Helical" evidence="1">
    <location>
        <begin position="64"/>
        <end position="89"/>
    </location>
</feature>
<keyword evidence="1" id="KW-0812">Transmembrane</keyword>
<reference evidence="2 3" key="1">
    <citation type="submission" date="2020-01" db="EMBL/GenBank/DDBJ databases">
        <authorList>
            <consortium name="DOE Joint Genome Institute"/>
            <person name="Haridas S."/>
            <person name="Albert R."/>
            <person name="Binder M."/>
            <person name="Bloem J."/>
            <person name="Labutti K."/>
            <person name="Salamov A."/>
            <person name="Andreopoulos B."/>
            <person name="Baker S.E."/>
            <person name="Barry K."/>
            <person name="Bills G."/>
            <person name="Bluhm B.H."/>
            <person name="Cannon C."/>
            <person name="Castanera R."/>
            <person name="Culley D.E."/>
            <person name="Daum C."/>
            <person name="Ezra D."/>
            <person name="Gonzalez J.B."/>
            <person name="Henrissat B."/>
            <person name="Kuo A."/>
            <person name="Liang C."/>
            <person name="Lipzen A."/>
            <person name="Lutzoni F."/>
            <person name="Magnuson J."/>
            <person name="Mondo S."/>
            <person name="Nolan M."/>
            <person name="Ohm R."/>
            <person name="Pangilinan J."/>
            <person name="Park H.-J.H."/>
            <person name="Ramirez L."/>
            <person name="Alfaro M."/>
            <person name="Sun H."/>
            <person name="Tritt A."/>
            <person name="Yoshinaga Y."/>
            <person name="Zwiers L.-H.L."/>
            <person name="Turgeon B.G."/>
            <person name="Goodwin S.B."/>
            <person name="Spatafora J.W."/>
            <person name="Crous P.W."/>
            <person name="Grigoriev I.V."/>
        </authorList>
    </citation>
    <scope>NUCLEOTIDE SEQUENCE [LARGE SCALE GENOMIC DNA]</scope>
    <source>
        <strain evidence="2 3">CBS 611.86</strain>
    </source>
</reference>
<evidence type="ECO:0000313" key="2">
    <source>
        <dbReference type="EMBL" id="KAF2867899.1"/>
    </source>
</evidence>
<dbReference type="AlphaFoldDB" id="A0A7C8M4B9"/>
<gene>
    <name evidence="2" type="ORF">BDV95DRAFT_164677</name>
</gene>
<keyword evidence="3" id="KW-1185">Reference proteome</keyword>
<feature type="transmembrane region" description="Helical" evidence="1">
    <location>
        <begin position="169"/>
        <end position="187"/>
    </location>
</feature>
<dbReference type="OrthoDB" id="3692311at2759"/>
<feature type="transmembrane region" description="Helical" evidence="1">
    <location>
        <begin position="109"/>
        <end position="127"/>
    </location>
</feature>
<evidence type="ECO:0000313" key="3">
    <source>
        <dbReference type="Proteomes" id="UP000481861"/>
    </source>
</evidence>
<name>A0A7C8M4B9_9PLEO</name>
<keyword evidence="1" id="KW-1133">Transmembrane helix</keyword>
<accession>A0A7C8M4B9</accession>
<keyword evidence="1" id="KW-0472">Membrane</keyword>
<sequence length="739" mass="80938">MNPAGFLSRFHPNSFPDRAATHVPETPELPDLLRTESKSKTWETTVSRVPSWPEHAQTLKKRNWVFYVYGLGDIILVLLPIYFILLGIAVVTLNGKPTKGNEFGPKVEFAIELGPTLFPIIFAAISGRSMKMIARYLAERGTKLSTLELLMASQSVWGTIESQLLMQRLTLVGANLLFLWALSPLGGQASLRLMTRDDQATYSSTKLRYLTTGPAATMWGLSSTYSGNGMFADAGALYTAALLAPLATKTGPRDSWGNVKIPRMEAFDSSAADSDGWISVPTNLTIPEAYSSLVGIPMVGNLSAGLSKLNLEYNYLSVSCGTIRRSPYPTLPDGTDGSDAHDTNFTRLNELAPGSVWENKTQKNPFEPQPNRITSFFIDSTRPGYIGPAFSTEDETLLGRLDGFVGNLNRSRLNAKEIDTNREFVYASMYISTPGYGLNVARCSLSQHHVEAKIRCERDQCTAEKIRKSLSDTRPSTLTGFEHNSILLNFAQQFPIATPFTVGSSPTERFLTNTSASPFVQYAGSPDSDVSYVNISVIPSEIFSRRLSLVLNTYYQISMQPTGYFGGLPGNLSLYGPDTVPAADINVYLPNNLSATNHSYVEWWPKFDMLAQTSDSPFIGATTTADLMTLEEIFVCNYGWLALLLAASGVVFTAGSAALVLKHKTLAPEVFGFVTSMTYHNPYVKVPNGGSTLDAMERARLLKDVDVYVADVQGDEDVGHIAFAAGVTLRKLERGRLYA</sequence>
<dbReference type="Proteomes" id="UP000481861">
    <property type="component" value="Unassembled WGS sequence"/>
</dbReference>
<comment type="caution">
    <text evidence="2">The sequence shown here is derived from an EMBL/GenBank/DDBJ whole genome shotgun (WGS) entry which is preliminary data.</text>
</comment>
<evidence type="ECO:0000256" key="1">
    <source>
        <dbReference type="SAM" id="Phobius"/>
    </source>
</evidence>
<dbReference type="EMBL" id="JAADJZ010000021">
    <property type="protein sequence ID" value="KAF2867899.1"/>
    <property type="molecule type" value="Genomic_DNA"/>
</dbReference>
<protein>
    <submittedName>
        <fullName evidence="2">Uncharacterized protein</fullName>
    </submittedName>
</protein>
<feature type="transmembrane region" description="Helical" evidence="1">
    <location>
        <begin position="638"/>
        <end position="661"/>
    </location>
</feature>
<proteinExistence type="predicted"/>
<organism evidence="2 3">
    <name type="scientific">Massariosphaeria phaeospora</name>
    <dbReference type="NCBI Taxonomy" id="100035"/>
    <lineage>
        <taxon>Eukaryota</taxon>
        <taxon>Fungi</taxon>
        <taxon>Dikarya</taxon>
        <taxon>Ascomycota</taxon>
        <taxon>Pezizomycotina</taxon>
        <taxon>Dothideomycetes</taxon>
        <taxon>Pleosporomycetidae</taxon>
        <taxon>Pleosporales</taxon>
        <taxon>Pleosporales incertae sedis</taxon>
        <taxon>Massariosphaeria</taxon>
    </lineage>
</organism>